<accession>A0A5B0LV14</accession>
<sequence>MWITQKPGGTATTQVWSEADHHGFGKRRTTPSWMKDPAASLRSAVLKSFALHACKSEVEQDAEEAQATASDQHRRVERFCMLSS</sequence>
<protein>
    <submittedName>
        <fullName evidence="1">Uncharacterized protein</fullName>
    </submittedName>
</protein>
<proteinExistence type="predicted"/>
<organism evidence="1 2">
    <name type="scientific">Puccinia graminis f. sp. tritici</name>
    <dbReference type="NCBI Taxonomy" id="56615"/>
    <lineage>
        <taxon>Eukaryota</taxon>
        <taxon>Fungi</taxon>
        <taxon>Dikarya</taxon>
        <taxon>Basidiomycota</taxon>
        <taxon>Pucciniomycotina</taxon>
        <taxon>Pucciniomycetes</taxon>
        <taxon>Pucciniales</taxon>
        <taxon>Pucciniaceae</taxon>
        <taxon>Puccinia</taxon>
    </lineage>
</organism>
<evidence type="ECO:0000313" key="1">
    <source>
        <dbReference type="EMBL" id="KAA1067713.1"/>
    </source>
</evidence>
<gene>
    <name evidence="1" type="ORF">PGT21_015163</name>
</gene>
<comment type="caution">
    <text evidence="1">The sequence shown here is derived from an EMBL/GenBank/DDBJ whole genome shotgun (WGS) entry which is preliminary data.</text>
</comment>
<name>A0A5B0LV14_PUCGR</name>
<dbReference type="EMBL" id="VSWC01000184">
    <property type="protein sequence ID" value="KAA1067713.1"/>
    <property type="molecule type" value="Genomic_DNA"/>
</dbReference>
<keyword evidence="2" id="KW-1185">Reference proteome</keyword>
<evidence type="ECO:0000313" key="2">
    <source>
        <dbReference type="Proteomes" id="UP000324748"/>
    </source>
</evidence>
<dbReference type="Proteomes" id="UP000324748">
    <property type="component" value="Unassembled WGS sequence"/>
</dbReference>
<dbReference type="AlphaFoldDB" id="A0A5B0LV14"/>
<reference evidence="1 2" key="1">
    <citation type="submission" date="2019-05" db="EMBL/GenBank/DDBJ databases">
        <title>Emergence of the Ug99 lineage of the wheat stem rust pathogen through somatic hybridization.</title>
        <authorList>
            <person name="Li F."/>
            <person name="Upadhyaya N.M."/>
            <person name="Sperschneider J."/>
            <person name="Matny O."/>
            <person name="Nguyen-Phuc H."/>
            <person name="Mago R."/>
            <person name="Raley C."/>
            <person name="Miller M.E."/>
            <person name="Silverstein K.A.T."/>
            <person name="Henningsen E."/>
            <person name="Hirsch C.D."/>
            <person name="Visser B."/>
            <person name="Pretorius Z.A."/>
            <person name="Steffenson B.J."/>
            <person name="Schwessinger B."/>
            <person name="Dodds P.N."/>
            <person name="Figueroa M."/>
        </authorList>
    </citation>
    <scope>NUCLEOTIDE SEQUENCE [LARGE SCALE GENOMIC DNA]</scope>
    <source>
        <strain evidence="1">21-0</strain>
    </source>
</reference>